<evidence type="ECO:0000256" key="1">
    <source>
        <dbReference type="ARBA" id="ARBA00022553"/>
    </source>
</evidence>
<evidence type="ECO:0000313" key="3">
    <source>
        <dbReference type="EMBL" id="KAG5449496.1"/>
    </source>
</evidence>
<keyword evidence="1" id="KW-0597">Phosphoprotein</keyword>
<dbReference type="EMBL" id="NIRI02000042">
    <property type="protein sequence ID" value="KAG5449496.1"/>
    <property type="molecule type" value="Genomic_DNA"/>
</dbReference>
<evidence type="ECO:0000313" key="4">
    <source>
        <dbReference type="Proteomes" id="UP000286415"/>
    </source>
</evidence>
<keyword evidence="2" id="KW-0472">Membrane</keyword>
<gene>
    <name evidence="3" type="ORF">CSKR_108561</name>
</gene>
<organism evidence="3 4">
    <name type="scientific">Clonorchis sinensis</name>
    <name type="common">Chinese liver fluke</name>
    <dbReference type="NCBI Taxonomy" id="79923"/>
    <lineage>
        <taxon>Eukaryota</taxon>
        <taxon>Metazoa</taxon>
        <taxon>Spiralia</taxon>
        <taxon>Lophotrochozoa</taxon>
        <taxon>Platyhelminthes</taxon>
        <taxon>Trematoda</taxon>
        <taxon>Digenea</taxon>
        <taxon>Opisthorchiida</taxon>
        <taxon>Opisthorchiata</taxon>
        <taxon>Opisthorchiidae</taxon>
        <taxon>Clonorchis</taxon>
    </lineage>
</organism>
<dbReference type="PANTHER" id="PTHR16095">
    <property type="entry name" value="TRANSMEMBRANE PROTEIN 143 FAMILY MEMBER"/>
    <property type="match status" value="1"/>
</dbReference>
<reference evidence="3 4" key="1">
    <citation type="journal article" date="2018" name="Biotechnol. Adv.">
        <title>Improved genomic resources and new bioinformatic workflow for the carcinogenic parasite Clonorchis sinensis: Biotechnological implications.</title>
        <authorList>
            <person name="Wang D."/>
            <person name="Korhonen P.K."/>
            <person name="Gasser R.B."/>
            <person name="Young N.D."/>
        </authorList>
    </citation>
    <scope>NUCLEOTIDE SEQUENCE [LARGE SCALE GENOMIC DNA]</scope>
    <source>
        <strain evidence="3">Cs-k2</strain>
    </source>
</reference>
<reference evidence="3 4" key="2">
    <citation type="journal article" date="2021" name="Genomics">
        <title>High-quality reference genome for Clonorchis sinensis.</title>
        <authorList>
            <person name="Young N.D."/>
            <person name="Stroehlein A.J."/>
            <person name="Kinkar L."/>
            <person name="Wang T."/>
            <person name="Sohn W.M."/>
            <person name="Chang B.C.H."/>
            <person name="Kaur P."/>
            <person name="Weisz D."/>
            <person name="Dudchenko O."/>
            <person name="Aiden E.L."/>
            <person name="Korhonen P.K."/>
            <person name="Gasser R.B."/>
        </authorList>
    </citation>
    <scope>NUCLEOTIDE SEQUENCE [LARGE SCALE GENOMIC DNA]</scope>
    <source>
        <strain evidence="3">Cs-k2</strain>
    </source>
</reference>
<sequence length="561" mass="62887">MIFRRALARTDRIFQFARQTIIWQSYFIHSANRIQTLEVLRNPPPSGSFVLKNPYIPLNRRTLIRELLQDSSVILPTERELFEQLAVSLDKKIAEQFLLLRNELALLSQAIEPTPASPGVIDHHDALPRTFSRNLAFSPNSNALDHEFWLLRRFAQLAPRAGFIEVTRDQLENACSPRRLEGSGAMLYIDPLDYDVIRFWVRGIHPRGMKTVHVMQKQDFADNTSGGAVNRLSSTYSRIVFATEHMIRRVRQFRKSPLTRFFRSLAQPRLEPTSSPDDPCFSNVFMAAKRKQDTHLQLKLFDDVPVPKLSGKSTYVDNLVYLLPDVRFQALTPVGRMIVVVSSATALGCIGVVAPLAWLLTANPDLVIAWSLAATAGAAATASLVWARYWRARARLGHWLKMLHYQCGQTTGSRALNSVLKLAQEEEFKAALLTYALLLRPSEAGSAISPTQLGIRAESWTAKRLSPKLHIPIPSSLSKAASSFTGGSGPLFDLVFDAERPVETLRRLDLVRGSSTDPRARPLHEAVISIQDEFDPRSVNLSSLWIVDPLADNSRIESPAN</sequence>
<evidence type="ECO:0000256" key="2">
    <source>
        <dbReference type="SAM" id="Phobius"/>
    </source>
</evidence>
<keyword evidence="4" id="KW-1185">Reference proteome</keyword>
<evidence type="ECO:0008006" key="5">
    <source>
        <dbReference type="Google" id="ProtNLM"/>
    </source>
</evidence>
<dbReference type="AlphaFoldDB" id="A0A8T1MKY3"/>
<proteinExistence type="predicted"/>
<protein>
    <recommendedName>
        <fullName evidence="5">Transmembrane protein 143</fullName>
    </recommendedName>
</protein>
<feature type="transmembrane region" description="Helical" evidence="2">
    <location>
        <begin position="366"/>
        <end position="387"/>
    </location>
</feature>
<comment type="caution">
    <text evidence="3">The sequence shown here is derived from an EMBL/GenBank/DDBJ whole genome shotgun (WGS) entry which is preliminary data.</text>
</comment>
<name>A0A8T1MKY3_CLOSI</name>
<keyword evidence="2" id="KW-1133">Transmembrane helix</keyword>
<dbReference type="Proteomes" id="UP000286415">
    <property type="component" value="Unassembled WGS sequence"/>
</dbReference>
<accession>A0A8T1MKY3</accession>
<dbReference type="OrthoDB" id="2020015at2759"/>
<feature type="transmembrane region" description="Helical" evidence="2">
    <location>
        <begin position="337"/>
        <end position="360"/>
    </location>
</feature>
<keyword evidence="2" id="KW-0812">Transmembrane</keyword>
<dbReference type="PANTHER" id="PTHR16095:SF11">
    <property type="entry name" value="TRANSMEMBRANE PROTEIN 143"/>
    <property type="match status" value="1"/>
</dbReference>